<protein>
    <submittedName>
        <fullName evidence="1">Uncharacterized protein</fullName>
    </submittedName>
</protein>
<organism evidence="1">
    <name type="scientific">Rhizophora mucronata</name>
    <name type="common">Asiatic mangrove</name>
    <dbReference type="NCBI Taxonomy" id="61149"/>
    <lineage>
        <taxon>Eukaryota</taxon>
        <taxon>Viridiplantae</taxon>
        <taxon>Streptophyta</taxon>
        <taxon>Embryophyta</taxon>
        <taxon>Tracheophyta</taxon>
        <taxon>Spermatophyta</taxon>
        <taxon>Magnoliopsida</taxon>
        <taxon>eudicotyledons</taxon>
        <taxon>Gunneridae</taxon>
        <taxon>Pentapetalae</taxon>
        <taxon>rosids</taxon>
        <taxon>fabids</taxon>
        <taxon>Malpighiales</taxon>
        <taxon>Rhizophoraceae</taxon>
        <taxon>Rhizophora</taxon>
    </lineage>
</organism>
<proteinExistence type="predicted"/>
<reference evidence="1" key="1">
    <citation type="submission" date="2018-02" db="EMBL/GenBank/DDBJ databases">
        <title>Rhizophora mucronata_Transcriptome.</title>
        <authorList>
            <person name="Meera S.P."/>
            <person name="Sreeshan A."/>
            <person name="Augustine A."/>
        </authorList>
    </citation>
    <scope>NUCLEOTIDE SEQUENCE</scope>
    <source>
        <tissue evidence="1">Leaf</tissue>
    </source>
</reference>
<evidence type="ECO:0000313" key="1">
    <source>
        <dbReference type="EMBL" id="MBX47237.1"/>
    </source>
</evidence>
<name>A0A2P2NXJ0_RHIMU</name>
<accession>A0A2P2NXJ0</accession>
<dbReference type="EMBL" id="GGEC01066753">
    <property type="protein sequence ID" value="MBX47237.1"/>
    <property type="molecule type" value="Transcribed_RNA"/>
</dbReference>
<sequence length="15" mass="1916">MYFFWEVNFLNTFSA</sequence>